<gene>
    <name evidence="1" type="ORF">SDC9_139924</name>
</gene>
<accession>A0A645DUI5</accession>
<dbReference type="EMBL" id="VSSQ01039679">
    <property type="protein sequence ID" value="MPM92788.1"/>
    <property type="molecule type" value="Genomic_DNA"/>
</dbReference>
<proteinExistence type="predicted"/>
<reference evidence="1" key="1">
    <citation type="submission" date="2019-08" db="EMBL/GenBank/DDBJ databases">
        <authorList>
            <person name="Kucharzyk K."/>
            <person name="Murdoch R.W."/>
            <person name="Higgins S."/>
            <person name="Loffler F."/>
        </authorList>
    </citation>
    <scope>NUCLEOTIDE SEQUENCE</scope>
</reference>
<name>A0A645DUI5_9ZZZZ</name>
<dbReference type="AlphaFoldDB" id="A0A645DUI5"/>
<organism evidence="1">
    <name type="scientific">bioreactor metagenome</name>
    <dbReference type="NCBI Taxonomy" id="1076179"/>
    <lineage>
        <taxon>unclassified sequences</taxon>
        <taxon>metagenomes</taxon>
        <taxon>ecological metagenomes</taxon>
    </lineage>
</organism>
<comment type="caution">
    <text evidence="1">The sequence shown here is derived from an EMBL/GenBank/DDBJ whole genome shotgun (WGS) entry which is preliminary data.</text>
</comment>
<evidence type="ECO:0000313" key="1">
    <source>
        <dbReference type="EMBL" id="MPM92788.1"/>
    </source>
</evidence>
<sequence>MTSWSTSGLYSFMYDQGWEIQDMEQVRNVYPLNGFRILLAAYGKSVNQTEPLNPELFVTEYAQNRFNLTEKEGKILWEILSSRQELVRAGKTPNGGSVENLLKQAVSMRDKLYALKPKNNKTEFEHLKLMFDIRVNYLKYKVLESVYQSESYDRSKAKGLLSEIDEILQTEKKLDKRFASLQKGFITDREIAHQNEIRKRKMFVLKDFLSKQVY</sequence>
<protein>
    <submittedName>
        <fullName evidence="1">Uncharacterized protein</fullName>
    </submittedName>
</protein>